<protein>
    <submittedName>
        <fullName evidence="2">Conserved hypothetical, protein</fullName>
    </submittedName>
</protein>
<dbReference type="OrthoDB" id="5407645at2759"/>
<feature type="compositionally biased region" description="Basic residues" evidence="1">
    <location>
        <begin position="104"/>
        <end position="115"/>
    </location>
</feature>
<dbReference type="RefSeq" id="XP_035321272.1">
    <property type="nucleotide sequence ID" value="XM_035468892.1"/>
</dbReference>
<comment type="caution">
    <text evidence="2">The sequence shown here is derived from an EMBL/GenBank/DDBJ whole genome shotgun (WGS) entry which is preliminary data.</text>
</comment>
<feature type="compositionally biased region" description="Basic residues" evidence="1">
    <location>
        <begin position="402"/>
        <end position="412"/>
    </location>
</feature>
<feature type="region of interest" description="Disordered" evidence="1">
    <location>
        <begin position="1"/>
        <end position="147"/>
    </location>
</feature>
<feature type="compositionally biased region" description="Basic and acidic residues" evidence="1">
    <location>
        <begin position="501"/>
        <end position="513"/>
    </location>
</feature>
<feature type="region of interest" description="Disordered" evidence="1">
    <location>
        <begin position="393"/>
        <end position="428"/>
    </location>
</feature>
<evidence type="ECO:0000313" key="2">
    <source>
        <dbReference type="EMBL" id="KAF4122620.1"/>
    </source>
</evidence>
<dbReference type="EMBL" id="JAANYQ010000008">
    <property type="protein sequence ID" value="KAF4122620.1"/>
    <property type="molecule type" value="Genomic_DNA"/>
</dbReference>
<feature type="compositionally biased region" description="Basic and acidic residues" evidence="1">
    <location>
        <begin position="649"/>
        <end position="674"/>
    </location>
</feature>
<feature type="region of interest" description="Disordered" evidence="1">
    <location>
        <begin position="278"/>
        <end position="317"/>
    </location>
</feature>
<keyword evidence="3" id="KW-1185">Reference proteome</keyword>
<accession>A0A9P4YV48</accession>
<name>A0A9P4YV48_9HYPO</name>
<dbReference type="AlphaFoldDB" id="A0A9P4YV48"/>
<proteinExistence type="predicted"/>
<gene>
    <name evidence="2" type="ORF">GMORB2_6927</name>
</gene>
<feature type="compositionally biased region" description="Basic and acidic residues" evidence="1">
    <location>
        <begin position="625"/>
        <end position="641"/>
    </location>
</feature>
<organism evidence="2 3">
    <name type="scientific">Geosmithia morbida</name>
    <dbReference type="NCBI Taxonomy" id="1094350"/>
    <lineage>
        <taxon>Eukaryota</taxon>
        <taxon>Fungi</taxon>
        <taxon>Dikarya</taxon>
        <taxon>Ascomycota</taxon>
        <taxon>Pezizomycotina</taxon>
        <taxon>Sordariomycetes</taxon>
        <taxon>Hypocreomycetidae</taxon>
        <taxon>Hypocreales</taxon>
        <taxon>Bionectriaceae</taxon>
        <taxon>Geosmithia</taxon>
    </lineage>
</organism>
<reference evidence="2" key="1">
    <citation type="submission" date="2020-03" db="EMBL/GenBank/DDBJ databases">
        <title>Site-based positive gene gene selection in Geosmithia morbida across the United States reveals a broad range of putative effectors and factors for local host and environmental adapation.</title>
        <authorList>
            <person name="Onufrak A."/>
            <person name="Murdoch R.W."/>
            <person name="Gazis R."/>
            <person name="Huff M."/>
            <person name="Staton M."/>
            <person name="Klingeman W."/>
            <person name="Hadziabdic D."/>
        </authorList>
    </citation>
    <scope>NUCLEOTIDE SEQUENCE</scope>
    <source>
        <strain evidence="2">1262</strain>
    </source>
</reference>
<feature type="compositionally biased region" description="Basic and acidic residues" evidence="1">
    <location>
        <begin position="470"/>
        <end position="479"/>
    </location>
</feature>
<feature type="region of interest" description="Disordered" evidence="1">
    <location>
        <begin position="625"/>
        <end position="715"/>
    </location>
</feature>
<feature type="compositionally biased region" description="Acidic residues" evidence="1">
    <location>
        <begin position="687"/>
        <end position="696"/>
    </location>
</feature>
<feature type="region of interest" description="Disordered" evidence="1">
    <location>
        <begin position="580"/>
        <end position="600"/>
    </location>
</feature>
<sequence>MSSYEPYERDYSRRYVREERRDERDPRFLESRDYAARTAHRELVPRAARREDSELSVEEIRRDFPPPSGGRDTYRARSAEPSYGDGGDGYYYEDDYYRDDGTGRRRHHHHRHQRHGGGSSRYDYDDGRSYKSSSSAVTGDGRRKKGTISKEEKIIAAIAGAALLAGGKEMYDRREAKQDGHGHGQVDRNVLASAALAGVGALAAYQGIEFYNKSQARKDKKATYILHRGRDGNISEYYSDDDGDDDDDDDVSRKHRKGAKNFLESAIAATGLGAAVKSLTGGGHDDDKSSRHRSGSDVSTRSHRSRGGGGGGGGENKIQKSAMAALLAGATEAFRVAKEPGGWKGEKAKRILTVAAGAATVDAAHGDKHGKLGLAESVIGGLVGNRLINGSKNDIEEDRTTGRSRSRSRARSGSRGGGGGGGGGSGLAALATAGLGALGAKKVLDSNRDGSRSRSRSRDRSRTRRSRSRSVVDRARDGLADLGIGGGSRRARDYSDDDGDERYRQDDYGDRRGGGYADGKSRPSRHRRSGYASGSDLGDSDEDEKRARKMKGKQILSTGLATAATINAAHEVYESLEKRQARQKALREGRISHEQSERMKRKNIMQDLASVGIAALGVRNAMSKVKEARHASHECRDFKSEKKLRHQRRLEQTSHPHHRDDHHYGGGRRSESSHRSTGPRRPPLDGYDSDDDEDWSIDPPPRRRYSHDDRGVSGW</sequence>
<feature type="compositionally biased region" description="Basic and acidic residues" evidence="1">
    <location>
        <begin position="706"/>
        <end position="715"/>
    </location>
</feature>
<evidence type="ECO:0000313" key="3">
    <source>
        <dbReference type="Proteomes" id="UP000749293"/>
    </source>
</evidence>
<feature type="compositionally biased region" description="Basic and acidic residues" evidence="1">
    <location>
        <begin position="442"/>
        <end position="460"/>
    </location>
</feature>
<dbReference type="GeneID" id="55973150"/>
<dbReference type="Proteomes" id="UP000749293">
    <property type="component" value="Unassembled WGS sequence"/>
</dbReference>
<feature type="compositionally biased region" description="Gly residues" evidence="1">
    <location>
        <begin position="414"/>
        <end position="426"/>
    </location>
</feature>
<feature type="compositionally biased region" description="Basic and acidic residues" evidence="1">
    <location>
        <begin position="1"/>
        <end position="64"/>
    </location>
</feature>
<evidence type="ECO:0000256" key="1">
    <source>
        <dbReference type="SAM" id="MobiDB-lite"/>
    </source>
</evidence>
<feature type="region of interest" description="Disordered" evidence="1">
    <location>
        <begin position="440"/>
        <end position="555"/>
    </location>
</feature>
<feature type="compositionally biased region" description="Basic and acidic residues" evidence="1">
    <location>
        <begin position="580"/>
        <end position="598"/>
    </location>
</feature>